<evidence type="ECO:0000313" key="6">
    <source>
        <dbReference type="Proteomes" id="UP000594261"/>
    </source>
</evidence>
<accession>A0A7N2QZR6</accession>
<dbReference type="EnsemblPlants" id="QL02p075663:mrna">
    <property type="protein sequence ID" value="QL02p075663:mrna"/>
    <property type="gene ID" value="QL02p075663"/>
</dbReference>
<dbReference type="InParanoid" id="A0A7N2QZR6"/>
<feature type="domain" description="Myb-like" evidence="3">
    <location>
        <begin position="4"/>
        <end position="54"/>
    </location>
</feature>
<dbReference type="InterPro" id="IPR050560">
    <property type="entry name" value="MYB_TF"/>
</dbReference>
<sequence length="212" mass="24231">MRRNYVVDKDNWTEEEDRILIEAHKQIGNKWAEIARRLPGRTENTIKNHWNATKRRQNSKKNSRDSNSSATLLQSYIKAVTSSNMHVNDNSINNNNLSESSVYVVNMVNNNPQVQLENSDLTSPNWAAFLSNVYNHNEAANTGVSLNNAMPPENNINVYVPMLEDEEMPCISDFDDSNWQFEVSSDVTNYLILDQLGREMELYETTVGRGSV</sequence>
<feature type="domain" description="HTH myb-type" evidence="4">
    <location>
        <begin position="9"/>
        <end position="58"/>
    </location>
</feature>
<dbReference type="Gene3D" id="1.10.10.60">
    <property type="entry name" value="Homeodomain-like"/>
    <property type="match status" value="1"/>
</dbReference>
<dbReference type="GO" id="GO:0005634">
    <property type="term" value="C:nucleus"/>
    <property type="evidence" value="ECO:0007669"/>
    <property type="project" value="UniProtKB-SubCell"/>
</dbReference>
<evidence type="ECO:0000259" key="4">
    <source>
        <dbReference type="PROSITE" id="PS51294"/>
    </source>
</evidence>
<dbReference type="PROSITE" id="PS50090">
    <property type="entry name" value="MYB_LIKE"/>
    <property type="match status" value="1"/>
</dbReference>
<dbReference type="Pfam" id="PF00249">
    <property type="entry name" value="Myb_DNA-binding"/>
    <property type="match status" value="1"/>
</dbReference>
<evidence type="ECO:0000256" key="1">
    <source>
        <dbReference type="ARBA" id="ARBA00004123"/>
    </source>
</evidence>
<dbReference type="FunFam" id="1.10.10.60:FF:000381">
    <property type="entry name" value="Transcription factor MYB119"/>
    <property type="match status" value="1"/>
</dbReference>
<dbReference type="PROSITE" id="PS51294">
    <property type="entry name" value="HTH_MYB"/>
    <property type="match status" value="1"/>
</dbReference>
<dbReference type="Gramene" id="QL02p075663:mrna">
    <property type="protein sequence ID" value="QL02p075663:mrna"/>
    <property type="gene ID" value="QL02p075663"/>
</dbReference>
<keyword evidence="6" id="KW-1185">Reference proteome</keyword>
<dbReference type="Proteomes" id="UP000594261">
    <property type="component" value="Chromosome 2"/>
</dbReference>
<dbReference type="OMA" id="AMPPENN"/>
<reference evidence="5" key="2">
    <citation type="submission" date="2021-01" db="UniProtKB">
        <authorList>
            <consortium name="EnsemblPlants"/>
        </authorList>
    </citation>
    <scope>IDENTIFICATION</scope>
</reference>
<dbReference type="PANTHER" id="PTHR45614">
    <property type="entry name" value="MYB PROTEIN-RELATED"/>
    <property type="match status" value="1"/>
</dbReference>
<dbReference type="InterPro" id="IPR001005">
    <property type="entry name" value="SANT/Myb"/>
</dbReference>
<name>A0A7N2QZR6_QUELO</name>
<dbReference type="SUPFAM" id="SSF46689">
    <property type="entry name" value="Homeodomain-like"/>
    <property type="match status" value="1"/>
</dbReference>
<dbReference type="GO" id="GO:0000981">
    <property type="term" value="F:DNA-binding transcription factor activity, RNA polymerase II-specific"/>
    <property type="evidence" value="ECO:0007669"/>
    <property type="project" value="TreeGrafter"/>
</dbReference>
<organism evidence="5 6">
    <name type="scientific">Quercus lobata</name>
    <name type="common">Valley oak</name>
    <dbReference type="NCBI Taxonomy" id="97700"/>
    <lineage>
        <taxon>Eukaryota</taxon>
        <taxon>Viridiplantae</taxon>
        <taxon>Streptophyta</taxon>
        <taxon>Embryophyta</taxon>
        <taxon>Tracheophyta</taxon>
        <taxon>Spermatophyta</taxon>
        <taxon>Magnoliopsida</taxon>
        <taxon>eudicotyledons</taxon>
        <taxon>Gunneridae</taxon>
        <taxon>Pentapetalae</taxon>
        <taxon>rosids</taxon>
        <taxon>fabids</taxon>
        <taxon>Fagales</taxon>
        <taxon>Fagaceae</taxon>
        <taxon>Quercus</taxon>
    </lineage>
</organism>
<proteinExistence type="predicted"/>
<dbReference type="SMART" id="SM00717">
    <property type="entry name" value="SANT"/>
    <property type="match status" value="1"/>
</dbReference>
<dbReference type="GO" id="GO:0000978">
    <property type="term" value="F:RNA polymerase II cis-regulatory region sequence-specific DNA binding"/>
    <property type="evidence" value="ECO:0007669"/>
    <property type="project" value="TreeGrafter"/>
</dbReference>
<evidence type="ECO:0000256" key="2">
    <source>
        <dbReference type="ARBA" id="ARBA00023242"/>
    </source>
</evidence>
<dbReference type="PANTHER" id="PTHR45614:SF273">
    <property type="entry name" value="MYB DOMAIN PROTEIN 100-RELATED"/>
    <property type="match status" value="1"/>
</dbReference>
<evidence type="ECO:0000259" key="3">
    <source>
        <dbReference type="PROSITE" id="PS50090"/>
    </source>
</evidence>
<dbReference type="CDD" id="cd00167">
    <property type="entry name" value="SANT"/>
    <property type="match status" value="1"/>
</dbReference>
<dbReference type="InterPro" id="IPR017930">
    <property type="entry name" value="Myb_dom"/>
</dbReference>
<keyword evidence="2" id="KW-0539">Nucleus</keyword>
<evidence type="ECO:0000313" key="5">
    <source>
        <dbReference type="EnsemblPlants" id="QL02p075663:mrna"/>
    </source>
</evidence>
<reference evidence="6" key="1">
    <citation type="journal article" date="2016" name="G3 (Bethesda)">
        <title>First Draft Assembly and Annotation of the Genome of a California Endemic Oak Quercus lobata Nee (Fagaceae).</title>
        <authorList>
            <person name="Sork V.L."/>
            <person name="Fitz-Gibbon S.T."/>
            <person name="Puiu D."/>
            <person name="Crepeau M."/>
            <person name="Gugger P.F."/>
            <person name="Sherman R."/>
            <person name="Stevens K."/>
            <person name="Langley C.H."/>
            <person name="Pellegrini M."/>
            <person name="Salzberg S.L."/>
        </authorList>
    </citation>
    <scope>NUCLEOTIDE SEQUENCE [LARGE SCALE GENOMIC DNA]</scope>
    <source>
        <strain evidence="6">cv. SW786</strain>
    </source>
</reference>
<comment type="subcellular location">
    <subcellularLocation>
        <location evidence="1">Nucleus</location>
    </subcellularLocation>
</comment>
<protein>
    <submittedName>
        <fullName evidence="5">Uncharacterized protein</fullName>
    </submittedName>
</protein>
<dbReference type="InterPro" id="IPR009057">
    <property type="entry name" value="Homeodomain-like_sf"/>
</dbReference>
<dbReference type="AlphaFoldDB" id="A0A7N2QZR6"/>